<dbReference type="EMBL" id="MF893340">
    <property type="protein sequence ID" value="ATN92809.1"/>
    <property type="molecule type" value="Genomic_DNA"/>
</dbReference>
<sequence>MSVTLLVVITAGNGYSGSSNVPAVTSQVIRFNYTFDAVAAEKEIHKYYQEVNGIRVHTTILEGTA</sequence>
<evidence type="ECO:0000313" key="1">
    <source>
        <dbReference type="EMBL" id="ATN92809.1"/>
    </source>
</evidence>
<gene>
    <name evidence="1" type="ORF">PPSC2_46</name>
</gene>
<reference evidence="1 2" key="1">
    <citation type="journal article" date="2018" name="Arch. Virol.">
        <title>Genomic characterization and phylogenetic analysis of the novel Pseudomonas phage PPSC2.</title>
        <authorList>
            <person name="Wu X."/>
            <person name="Wu Y."/>
            <person name="Tang Y."/>
            <person name="Gan B."/>
        </authorList>
    </citation>
    <scope>NUCLEOTIDE SEQUENCE [LARGE SCALE GENOMIC DNA]</scope>
</reference>
<evidence type="ECO:0000313" key="2">
    <source>
        <dbReference type="Proteomes" id="UP000244827"/>
    </source>
</evidence>
<protein>
    <submittedName>
        <fullName evidence="1">Uncharacterized protein</fullName>
    </submittedName>
</protein>
<accession>A0A2R2YB26</accession>
<dbReference type="Proteomes" id="UP000244827">
    <property type="component" value="Segment"/>
</dbReference>
<name>A0A2R2YB26_9CAUD</name>
<proteinExistence type="predicted"/>
<keyword evidence="2" id="KW-1185">Reference proteome</keyword>
<organism evidence="1 2">
    <name type="scientific">Pseudomonas phage PPSC2</name>
    <dbReference type="NCBI Taxonomy" id="2041350"/>
    <lineage>
        <taxon>Viruses</taxon>
        <taxon>Duplodnaviria</taxon>
        <taxon>Heunggongvirae</taxon>
        <taxon>Uroviricota</taxon>
        <taxon>Caudoviricetes</taxon>
        <taxon>Vandenendeviridae</taxon>
        <taxon>Gorskivirinae</taxon>
        <taxon>Shenlongvirus</taxon>
        <taxon>Shenlongvirus PPSC2</taxon>
    </lineage>
</organism>